<proteinExistence type="predicted"/>
<dbReference type="Gene3D" id="2.70.40.10">
    <property type="match status" value="2"/>
</dbReference>
<dbReference type="EMBL" id="MGDT01000006">
    <property type="protein sequence ID" value="OGL66719.1"/>
    <property type="molecule type" value="Genomic_DNA"/>
</dbReference>
<dbReference type="Proteomes" id="UP000177885">
    <property type="component" value="Unassembled WGS sequence"/>
</dbReference>
<organism evidence="3 4">
    <name type="scientific">Candidatus Uhrbacteria bacterium RIFCSPHIGHO2_01_FULL_63_20</name>
    <dbReference type="NCBI Taxonomy" id="1802385"/>
    <lineage>
        <taxon>Bacteria</taxon>
        <taxon>Candidatus Uhriibacteriota</taxon>
    </lineage>
</organism>
<dbReference type="AlphaFoldDB" id="A0A1F7TL69"/>
<evidence type="ECO:0000259" key="1">
    <source>
        <dbReference type="Pfam" id="PF06559"/>
    </source>
</evidence>
<evidence type="ECO:0000313" key="3">
    <source>
        <dbReference type="EMBL" id="OGL66719.1"/>
    </source>
</evidence>
<reference evidence="3 4" key="1">
    <citation type="journal article" date="2016" name="Nat. Commun.">
        <title>Thousands of microbial genomes shed light on interconnected biogeochemical processes in an aquifer system.</title>
        <authorList>
            <person name="Anantharaman K."/>
            <person name="Brown C.T."/>
            <person name="Hug L.A."/>
            <person name="Sharon I."/>
            <person name="Castelle C.J."/>
            <person name="Probst A.J."/>
            <person name="Thomas B.C."/>
            <person name="Singh A."/>
            <person name="Wilkins M.J."/>
            <person name="Karaoz U."/>
            <person name="Brodie E.L."/>
            <person name="Williams K.H."/>
            <person name="Hubbard S.S."/>
            <person name="Banfield J.F."/>
        </authorList>
    </citation>
    <scope>NUCLEOTIDE SEQUENCE [LARGE SCALE GENOMIC DNA]</scope>
</reference>
<dbReference type="Pfam" id="PF22569">
    <property type="entry name" value="DCD_C"/>
    <property type="match status" value="1"/>
</dbReference>
<evidence type="ECO:0000313" key="4">
    <source>
        <dbReference type="Proteomes" id="UP000177885"/>
    </source>
</evidence>
<dbReference type="PANTHER" id="PTHR42680">
    <property type="entry name" value="DCTP DEAMINASE"/>
    <property type="match status" value="1"/>
</dbReference>
<gene>
    <name evidence="3" type="ORF">A2856_03060</name>
</gene>
<feature type="domain" description="2'-deoxycytidine 5'-triphosphate deaminase N-terminal" evidence="1">
    <location>
        <begin position="6"/>
        <end position="159"/>
    </location>
</feature>
<dbReference type="Pfam" id="PF06559">
    <property type="entry name" value="DCD_N"/>
    <property type="match status" value="1"/>
</dbReference>
<comment type="caution">
    <text evidence="3">The sequence shown here is derived from an EMBL/GenBank/DDBJ whole genome shotgun (WGS) entry which is preliminary data.</text>
</comment>
<dbReference type="InterPro" id="IPR036157">
    <property type="entry name" value="dUTPase-like_sf"/>
</dbReference>
<protein>
    <recommendedName>
        <fullName evidence="5">2'-deoxycytidine 5'-triphosphate deaminase</fullName>
    </recommendedName>
</protein>
<dbReference type="GO" id="GO:0009394">
    <property type="term" value="P:2'-deoxyribonucleotide metabolic process"/>
    <property type="evidence" value="ECO:0007669"/>
    <property type="project" value="InterPro"/>
</dbReference>
<dbReference type="PANTHER" id="PTHR42680:SF3">
    <property type="entry name" value="DCTP DEAMINASE"/>
    <property type="match status" value="1"/>
</dbReference>
<dbReference type="InterPro" id="IPR053811">
    <property type="entry name" value="DCD_C"/>
</dbReference>
<dbReference type="GO" id="GO:0008829">
    <property type="term" value="F:dCTP deaminase activity"/>
    <property type="evidence" value="ECO:0007669"/>
    <property type="project" value="InterPro"/>
</dbReference>
<evidence type="ECO:0008006" key="5">
    <source>
        <dbReference type="Google" id="ProtNLM"/>
    </source>
</evidence>
<dbReference type="SUPFAM" id="SSF51283">
    <property type="entry name" value="dUTPase-like"/>
    <property type="match status" value="2"/>
</dbReference>
<dbReference type="STRING" id="1802385.A2856_03060"/>
<accession>A0A1F7TL69</accession>
<name>A0A1F7TL69_9BACT</name>
<dbReference type="NCBIfam" id="NF005734">
    <property type="entry name" value="PRK07559.1"/>
    <property type="match status" value="1"/>
</dbReference>
<evidence type="ECO:0000259" key="2">
    <source>
        <dbReference type="Pfam" id="PF22569"/>
    </source>
</evidence>
<dbReference type="InterPro" id="IPR010550">
    <property type="entry name" value="DCD_N"/>
</dbReference>
<feature type="domain" description="2'-deoxycytidine 5'-triphosphate deaminase C-terminal" evidence="2">
    <location>
        <begin position="193"/>
        <end position="362"/>
    </location>
</feature>
<sequence length="365" mass="41413">MGSAALAIQHIRELLRHGAVREADEGSLQPSSLDLSVSGELYRMRGSFLPQPGEKIRDILKRGILFPASLTQPLELNGIYWIRLNELLDLPSGVFGTTNNKSSSGRINLQTRLIANGVPAFDYVPRGYRGELWLEVTPKSFPVRLGYGERLNQMRFFTGNAHLEADELRREYARYGFLRDADGVALPLRKLANQPGISMTLDLTSHDVVGYRCGPTMGRMLDYARRDHDPREFFEPIVRPPDGQFVMRRGEFYILATKEFLRVPREFAAEMLPYDVTMGEFRSHYAGFFDPGWGYGREGETMGTPAVLEVFTHDRDFVLRDGQPVCQMVFERLTAPSEICYGDASLVSNYYRQTGPRLSKHFKIG</sequence>